<evidence type="ECO:0000256" key="8">
    <source>
        <dbReference type="ARBA" id="ARBA00023136"/>
    </source>
</evidence>
<feature type="transmembrane region" description="Helical" evidence="10">
    <location>
        <begin position="459"/>
        <end position="476"/>
    </location>
</feature>
<feature type="transmembrane region" description="Helical" evidence="10">
    <location>
        <begin position="482"/>
        <end position="500"/>
    </location>
</feature>
<evidence type="ECO:0000256" key="2">
    <source>
        <dbReference type="ARBA" id="ARBA00006772"/>
    </source>
</evidence>
<evidence type="ECO:0000256" key="6">
    <source>
        <dbReference type="ARBA" id="ARBA00022847"/>
    </source>
</evidence>
<proteinExistence type="inferred from homology"/>
<dbReference type="RefSeq" id="WP_425506949.1">
    <property type="nucleotide sequence ID" value="NZ_JACHHB010000002.1"/>
</dbReference>
<dbReference type="EMBL" id="JACHHB010000002">
    <property type="protein sequence ID" value="MBB5172594.1"/>
    <property type="molecule type" value="Genomic_DNA"/>
</dbReference>
<evidence type="ECO:0000256" key="7">
    <source>
        <dbReference type="ARBA" id="ARBA00022989"/>
    </source>
</evidence>
<gene>
    <name evidence="11" type="ORF">HNQ41_000738</name>
</gene>
<comment type="similarity">
    <text evidence="2">Belongs to the SLC13A/DASS transporter (TC 2.A.47) family. NADC subfamily.</text>
</comment>
<evidence type="ECO:0000313" key="12">
    <source>
        <dbReference type="Proteomes" id="UP000551878"/>
    </source>
</evidence>
<feature type="transmembrane region" description="Helical" evidence="10">
    <location>
        <begin position="399"/>
        <end position="418"/>
    </location>
</feature>
<reference evidence="11 12" key="1">
    <citation type="submission" date="2020-08" db="EMBL/GenBank/DDBJ databases">
        <title>Genomic Encyclopedia of Type Strains, Phase IV (KMG-IV): sequencing the most valuable type-strain genomes for metagenomic binning, comparative biology and taxonomic classification.</title>
        <authorList>
            <person name="Goeker M."/>
        </authorList>
    </citation>
    <scope>NUCLEOTIDE SEQUENCE [LARGE SCALE GENOMIC DNA]</scope>
    <source>
        <strain evidence="11 12">DSM 24696</strain>
    </source>
</reference>
<feature type="transmembrane region" description="Helical" evidence="10">
    <location>
        <begin position="141"/>
        <end position="159"/>
    </location>
</feature>
<dbReference type="GO" id="GO:0015293">
    <property type="term" value="F:symporter activity"/>
    <property type="evidence" value="ECO:0007669"/>
    <property type="project" value="UniProtKB-KW"/>
</dbReference>
<feature type="transmembrane region" description="Helical" evidence="10">
    <location>
        <begin position="68"/>
        <end position="87"/>
    </location>
</feature>
<dbReference type="PANTHER" id="PTHR10283">
    <property type="entry name" value="SOLUTE CARRIER FAMILY 13 MEMBER"/>
    <property type="match status" value="1"/>
</dbReference>
<feature type="transmembrane region" description="Helical" evidence="10">
    <location>
        <begin position="337"/>
        <end position="355"/>
    </location>
</feature>
<dbReference type="GO" id="GO:0015141">
    <property type="term" value="F:succinate transmembrane transporter activity"/>
    <property type="evidence" value="ECO:0007669"/>
    <property type="project" value="UniProtKB-ARBA"/>
</dbReference>
<evidence type="ECO:0000256" key="5">
    <source>
        <dbReference type="ARBA" id="ARBA00022692"/>
    </source>
</evidence>
<keyword evidence="5 10" id="KW-0812">Transmembrane</keyword>
<keyword evidence="8 10" id="KW-0472">Membrane</keyword>
<dbReference type="PANTHER" id="PTHR10283:SF82">
    <property type="entry name" value="SOLUTE CARRIER FAMILY 13 MEMBER 2"/>
    <property type="match status" value="1"/>
</dbReference>
<evidence type="ECO:0000256" key="1">
    <source>
        <dbReference type="ARBA" id="ARBA00004141"/>
    </source>
</evidence>
<evidence type="ECO:0000313" key="11">
    <source>
        <dbReference type="EMBL" id="MBB5172594.1"/>
    </source>
</evidence>
<dbReference type="InterPro" id="IPR001898">
    <property type="entry name" value="SLC13A/DASS"/>
</dbReference>
<accession>A0A840QMI8</accession>
<feature type="transmembrane region" description="Helical" evidence="10">
    <location>
        <begin position="367"/>
        <end position="387"/>
    </location>
</feature>
<feature type="transmembrane region" description="Helical" evidence="10">
    <location>
        <begin position="430"/>
        <end position="452"/>
    </location>
</feature>
<dbReference type="AlphaFoldDB" id="A0A840QMI8"/>
<keyword evidence="6" id="KW-0769">Symport</keyword>
<feature type="transmembrane region" description="Helical" evidence="10">
    <location>
        <begin position="107"/>
        <end position="129"/>
    </location>
</feature>
<dbReference type="InterPro" id="IPR031312">
    <property type="entry name" value="Na/sul_symport_CS"/>
</dbReference>
<dbReference type="Proteomes" id="UP000551878">
    <property type="component" value="Unassembled WGS sequence"/>
</dbReference>
<name>A0A840QMI8_9BACI</name>
<keyword evidence="7 10" id="KW-1133">Transmembrane helix</keyword>
<comment type="subcellular location">
    <subcellularLocation>
        <location evidence="1">Membrane</location>
        <topology evidence="1">Multi-pass membrane protein</topology>
    </subcellularLocation>
</comment>
<dbReference type="NCBIfam" id="TIGR00785">
    <property type="entry name" value="dass"/>
    <property type="match status" value="1"/>
</dbReference>
<dbReference type="PROSITE" id="PS01271">
    <property type="entry name" value="NA_SULFATE"/>
    <property type="match status" value="1"/>
</dbReference>
<organism evidence="11 12">
    <name type="scientific">Texcoconibacillus texcoconensis</name>
    <dbReference type="NCBI Taxonomy" id="1095777"/>
    <lineage>
        <taxon>Bacteria</taxon>
        <taxon>Bacillati</taxon>
        <taxon>Bacillota</taxon>
        <taxon>Bacilli</taxon>
        <taxon>Bacillales</taxon>
        <taxon>Bacillaceae</taxon>
        <taxon>Texcoconibacillus</taxon>
    </lineage>
</organism>
<evidence type="ECO:0000256" key="3">
    <source>
        <dbReference type="ARBA" id="ARBA00020150"/>
    </source>
</evidence>
<feature type="transmembrane region" description="Helical" evidence="10">
    <location>
        <begin position="280"/>
        <end position="302"/>
    </location>
</feature>
<comment type="caution">
    <text evidence="11">The sequence shown here is derived from an EMBL/GenBank/DDBJ whole genome shotgun (WGS) entry which is preliminary data.</text>
</comment>
<feature type="transmembrane region" description="Helical" evidence="10">
    <location>
        <begin position="241"/>
        <end position="260"/>
    </location>
</feature>
<evidence type="ECO:0000256" key="10">
    <source>
        <dbReference type="SAM" id="Phobius"/>
    </source>
</evidence>
<keyword evidence="4" id="KW-0813">Transport</keyword>
<feature type="transmembrane region" description="Helical" evidence="10">
    <location>
        <begin position="521"/>
        <end position="545"/>
    </location>
</feature>
<evidence type="ECO:0000256" key="4">
    <source>
        <dbReference type="ARBA" id="ARBA00022448"/>
    </source>
</evidence>
<keyword evidence="12" id="KW-1185">Reference proteome</keyword>
<evidence type="ECO:0000256" key="9">
    <source>
        <dbReference type="ARBA" id="ARBA00031174"/>
    </source>
</evidence>
<protein>
    <recommendedName>
        <fullName evidence="3">Sodium-dependent dicarboxylate transporter SdcS</fullName>
    </recommendedName>
    <alternativeName>
        <fullName evidence="9">Na(+)/dicarboxylate symporter</fullName>
    </alternativeName>
</protein>
<dbReference type="CDD" id="cd01115">
    <property type="entry name" value="SLC13_permease"/>
    <property type="match status" value="1"/>
</dbReference>
<dbReference type="GO" id="GO:0005886">
    <property type="term" value="C:plasma membrane"/>
    <property type="evidence" value="ECO:0007669"/>
    <property type="project" value="TreeGrafter"/>
</dbReference>
<dbReference type="Pfam" id="PF00939">
    <property type="entry name" value="Na_sulph_symp"/>
    <property type="match status" value="1"/>
</dbReference>
<sequence length="558" mass="61684">METIMKKWWNKAWESHHRVKDLFSFFVAKREGQPPNQYNNRMATASGKMTGTYRQPSPDKKDFSRKQWIGLILGPLLFVFILFFFQVEGLSPEARGVLAGTTWIATWWITEAIPIPVTSLLPVILFPLVTNMGVGEVTPNYGDNIVFLFLGGFIIALALERWNLHKRIALFIINAIGTSTKRIFLGFMVATGFLSMWISNTATAMMMVPIGSAIIYQLSHLIDEDSVPNAKHQEEQFAKGLMIAIAFSASIGGLGTIIGTPPNTILAGQLNELFGIDLSFLDWMLFGVPLALVLLLLSWFYLVNFAFPMQLKELPGGQKVIREEQQALGAMSPDEKMVMTIFTLTALAWVSRSHILQEYVHPNIDDTLIAITGAFLLFLIPSFKYQGVKLMNWDTAKNVPWGILILFGGGLAIAGSFQETGLDIWIGEQLAVLVGIEFIVIVIAVSLLVVFLTEITSNTASATMLMPIMASLAYAIDVHPFAMMVPAAVAASCAFMLPVATPPNAVVFGSGYLRMSDMVKAGFWMNVFAIIALVSFVMLLLPLVFNIDLTTFPESLRF</sequence>